<sequence>HSGRDIEYADIFYEKIDNALVYFYQTLIKNYENRYAKDDEGNNYKLSISDRVYHIETFNQFDNYQHTKESGKENATQHLGKDIAGNYFILNLNFGGMDAHGIVAITAVLYFYEYIYSTNHNLINTNSKDIKLEFNQERKLSLEANHQTESEEYKALQTFLEKHYEIDSHIYKEIKQVIAYCNIIALSIHRILRNIEIEKYEIRLRKSGVVDSPNLFNNDMIRLIEANKINIPNWIYATIDKILFEATIKTDGVKKVIQDNASEVIDGILYLQDNEVYIKILTKDEIQSINADSALSNLFAIHETIFFTSADKEGKPLINNNEVANKLIGYITPRTQIFCTDLKDNSKDTIIKCYINETLKYYPESIR</sequence>
<reference evidence="1 2" key="1">
    <citation type="submission" date="2018-04" db="EMBL/GenBank/DDBJ databases">
        <title>Novel Campyloabacter and Helicobacter Species and Strains.</title>
        <authorList>
            <person name="Mannion A.J."/>
            <person name="Shen Z."/>
            <person name="Fox J.G."/>
        </authorList>
    </citation>
    <scope>NUCLEOTIDE SEQUENCE [LARGE SCALE GENOMIC DNA]</scope>
    <source>
        <strain evidence="1 2">MIT 17-337</strain>
    </source>
</reference>
<dbReference type="RefSeq" id="WP_115544030.1">
    <property type="nucleotide sequence ID" value="NZ_NXLQ01000140.1"/>
</dbReference>
<evidence type="ECO:0000313" key="2">
    <source>
        <dbReference type="Proteomes" id="UP000256379"/>
    </source>
</evidence>
<organism evidence="1 2">
    <name type="scientific">Helicobacter didelphidarum</name>
    <dbReference type="NCBI Taxonomy" id="2040648"/>
    <lineage>
        <taxon>Bacteria</taxon>
        <taxon>Pseudomonadati</taxon>
        <taxon>Campylobacterota</taxon>
        <taxon>Epsilonproteobacteria</taxon>
        <taxon>Campylobacterales</taxon>
        <taxon>Helicobacteraceae</taxon>
        <taxon>Helicobacter</taxon>
    </lineage>
</organism>
<comment type="caution">
    <text evidence="1">The sequence shown here is derived from an EMBL/GenBank/DDBJ whole genome shotgun (WGS) entry which is preliminary data.</text>
</comment>
<gene>
    <name evidence="1" type="ORF">CQA53_11545</name>
</gene>
<dbReference type="Proteomes" id="UP000256379">
    <property type="component" value="Unassembled WGS sequence"/>
</dbReference>
<evidence type="ECO:0000313" key="1">
    <source>
        <dbReference type="EMBL" id="RDU59292.1"/>
    </source>
</evidence>
<name>A0A3D8I2D3_9HELI</name>
<keyword evidence="2" id="KW-1185">Reference proteome</keyword>
<proteinExistence type="predicted"/>
<dbReference type="EMBL" id="NXLQ01000140">
    <property type="protein sequence ID" value="RDU59292.1"/>
    <property type="molecule type" value="Genomic_DNA"/>
</dbReference>
<accession>A0A3D8I2D3</accession>
<protein>
    <submittedName>
        <fullName evidence="1">Uncharacterized protein</fullName>
    </submittedName>
</protein>
<feature type="non-terminal residue" evidence="1">
    <location>
        <position position="1"/>
    </location>
</feature>
<dbReference type="AlphaFoldDB" id="A0A3D8I2D3"/>